<sequence>MATHYTNGDRILQAVLADSKLAELGEYIPTGDETIVDALNSENTTIRAVAMIIDGNENQYTQKEIYTQVSNFLISNI</sequence>
<name>A0A412GR89_9BACT</name>
<comment type="caution">
    <text evidence="1">The sequence shown here is derived from an EMBL/GenBank/DDBJ whole genome shotgun (WGS) entry which is preliminary data.</text>
</comment>
<dbReference type="Proteomes" id="UP000285864">
    <property type="component" value="Unassembled WGS sequence"/>
</dbReference>
<dbReference type="RefSeq" id="WP_118484165.1">
    <property type="nucleotide sequence ID" value="NZ_QRUU01000024.1"/>
</dbReference>
<keyword evidence="2" id="KW-1185">Reference proteome</keyword>
<gene>
    <name evidence="1" type="ORF">DWY20_07145</name>
</gene>
<protein>
    <submittedName>
        <fullName evidence="1">Uncharacterized protein</fullName>
    </submittedName>
</protein>
<dbReference type="EMBL" id="QRUU01000024">
    <property type="protein sequence ID" value="RGR97314.1"/>
    <property type="molecule type" value="Genomic_DNA"/>
</dbReference>
<evidence type="ECO:0000313" key="1">
    <source>
        <dbReference type="EMBL" id="RGR97314.1"/>
    </source>
</evidence>
<reference evidence="1 2" key="1">
    <citation type="submission" date="2018-08" db="EMBL/GenBank/DDBJ databases">
        <title>A genome reference for cultivated species of the human gut microbiota.</title>
        <authorList>
            <person name="Zou Y."/>
            <person name="Xue W."/>
            <person name="Luo G."/>
        </authorList>
    </citation>
    <scope>NUCLEOTIDE SEQUENCE [LARGE SCALE GENOMIC DNA]</scope>
    <source>
        <strain evidence="1 2">AF24-2</strain>
    </source>
</reference>
<evidence type="ECO:0000313" key="2">
    <source>
        <dbReference type="Proteomes" id="UP000285864"/>
    </source>
</evidence>
<accession>A0A412GR89</accession>
<dbReference type="AlphaFoldDB" id="A0A412GR89"/>
<proteinExistence type="predicted"/>
<organism evidence="1 2">
    <name type="scientific">Phocaeicola coprocola</name>
    <dbReference type="NCBI Taxonomy" id="310298"/>
    <lineage>
        <taxon>Bacteria</taxon>
        <taxon>Pseudomonadati</taxon>
        <taxon>Bacteroidota</taxon>
        <taxon>Bacteroidia</taxon>
        <taxon>Bacteroidales</taxon>
        <taxon>Bacteroidaceae</taxon>
        <taxon>Phocaeicola</taxon>
    </lineage>
</organism>